<name>A0A0F7RWY2_9BASI</name>
<evidence type="ECO:0000313" key="2">
    <source>
        <dbReference type="Proteomes" id="UP000242770"/>
    </source>
</evidence>
<dbReference type="EMBL" id="CCFA01003263">
    <property type="protein sequence ID" value="CDS00930.1"/>
    <property type="molecule type" value="Genomic_DNA"/>
</dbReference>
<proteinExistence type="predicted"/>
<accession>A0A0F7RWY2</accession>
<keyword evidence="2" id="KW-1185">Reference proteome</keyword>
<dbReference type="AlphaFoldDB" id="A0A0F7RWY2"/>
<protein>
    <submittedName>
        <fullName evidence="1">Uncharacterized protein</fullName>
    </submittedName>
</protein>
<gene>
    <name evidence="1" type="primary">SSCI54540.1</name>
</gene>
<evidence type="ECO:0000313" key="1">
    <source>
        <dbReference type="EMBL" id="CDS00930.1"/>
    </source>
</evidence>
<reference evidence="2" key="1">
    <citation type="submission" date="2014-06" db="EMBL/GenBank/DDBJ databases">
        <authorList>
            <person name="Berkman P.J."/>
        </authorList>
    </citation>
    <scope>NUCLEOTIDE SEQUENCE [LARGE SCALE GENOMIC DNA]</scope>
</reference>
<sequence>MMTMVKMTDLDDHASVAAASAALFNYTLARSRSLGHFRLSA</sequence>
<organism evidence="1 2">
    <name type="scientific">Sporisorium scitamineum</name>
    <dbReference type="NCBI Taxonomy" id="49012"/>
    <lineage>
        <taxon>Eukaryota</taxon>
        <taxon>Fungi</taxon>
        <taxon>Dikarya</taxon>
        <taxon>Basidiomycota</taxon>
        <taxon>Ustilaginomycotina</taxon>
        <taxon>Ustilaginomycetes</taxon>
        <taxon>Ustilaginales</taxon>
        <taxon>Ustilaginaceae</taxon>
        <taxon>Sporisorium</taxon>
    </lineage>
</organism>
<dbReference type="Proteomes" id="UP000242770">
    <property type="component" value="Unassembled WGS sequence"/>
</dbReference>